<dbReference type="AlphaFoldDB" id="A0A4C1SZ07"/>
<reference evidence="1 2" key="1">
    <citation type="journal article" date="2019" name="Commun. Biol.">
        <title>The bagworm genome reveals a unique fibroin gene that provides high tensile strength.</title>
        <authorList>
            <person name="Kono N."/>
            <person name="Nakamura H."/>
            <person name="Ohtoshi R."/>
            <person name="Tomita M."/>
            <person name="Numata K."/>
            <person name="Arakawa K."/>
        </authorList>
    </citation>
    <scope>NUCLEOTIDE SEQUENCE [LARGE SCALE GENOMIC DNA]</scope>
</reference>
<accession>A0A4C1SZ07</accession>
<evidence type="ECO:0000313" key="1">
    <source>
        <dbReference type="EMBL" id="GBP07493.1"/>
    </source>
</evidence>
<dbReference type="EMBL" id="BGZK01004191">
    <property type="protein sequence ID" value="GBP07493.1"/>
    <property type="molecule type" value="Genomic_DNA"/>
</dbReference>
<name>A0A4C1SZ07_EUMVA</name>
<keyword evidence="2" id="KW-1185">Reference proteome</keyword>
<dbReference type="OrthoDB" id="8158582at2759"/>
<protein>
    <submittedName>
        <fullName evidence="1">Uncharacterized protein</fullName>
    </submittedName>
</protein>
<sequence>MRVATGNMRLCLQPQCKRWNRHLVHLKWKKALRPIIKCPSICGKDAQHVDQVKVKSVYTDLASLQKLSQFGWGLFDSSTSKNILREINILQCQIPSITGDDVIQMDSFHN</sequence>
<organism evidence="1 2">
    <name type="scientific">Eumeta variegata</name>
    <name type="common">Bagworm moth</name>
    <name type="synonym">Eumeta japonica</name>
    <dbReference type="NCBI Taxonomy" id="151549"/>
    <lineage>
        <taxon>Eukaryota</taxon>
        <taxon>Metazoa</taxon>
        <taxon>Ecdysozoa</taxon>
        <taxon>Arthropoda</taxon>
        <taxon>Hexapoda</taxon>
        <taxon>Insecta</taxon>
        <taxon>Pterygota</taxon>
        <taxon>Neoptera</taxon>
        <taxon>Endopterygota</taxon>
        <taxon>Lepidoptera</taxon>
        <taxon>Glossata</taxon>
        <taxon>Ditrysia</taxon>
        <taxon>Tineoidea</taxon>
        <taxon>Psychidae</taxon>
        <taxon>Oiketicinae</taxon>
        <taxon>Eumeta</taxon>
    </lineage>
</organism>
<evidence type="ECO:0000313" key="2">
    <source>
        <dbReference type="Proteomes" id="UP000299102"/>
    </source>
</evidence>
<comment type="caution">
    <text evidence="1">The sequence shown here is derived from an EMBL/GenBank/DDBJ whole genome shotgun (WGS) entry which is preliminary data.</text>
</comment>
<dbReference type="Proteomes" id="UP000299102">
    <property type="component" value="Unassembled WGS sequence"/>
</dbReference>
<gene>
    <name evidence="1" type="ORF">EVAR_100697_1</name>
</gene>
<proteinExistence type="predicted"/>